<dbReference type="PROSITE" id="PS50043">
    <property type="entry name" value="HTH_LUXR_2"/>
    <property type="match status" value="1"/>
</dbReference>
<evidence type="ECO:0000313" key="6">
    <source>
        <dbReference type="Proteomes" id="UP000518892"/>
    </source>
</evidence>
<dbReference type="Gene3D" id="1.10.10.10">
    <property type="entry name" value="Winged helix-like DNA-binding domain superfamily/Winged helix DNA-binding domain"/>
    <property type="match status" value="1"/>
</dbReference>
<dbReference type="SMART" id="SM00421">
    <property type="entry name" value="HTH_LUXR"/>
    <property type="match status" value="1"/>
</dbReference>
<keyword evidence="2 5" id="KW-0238">DNA-binding</keyword>
<dbReference type="PANTHER" id="PTHR44688:SF16">
    <property type="entry name" value="DNA-BINDING TRANSCRIPTIONAL ACTIVATOR DEVR_DOSR"/>
    <property type="match status" value="1"/>
</dbReference>
<proteinExistence type="predicted"/>
<dbReference type="GO" id="GO:0006355">
    <property type="term" value="P:regulation of DNA-templated transcription"/>
    <property type="evidence" value="ECO:0007669"/>
    <property type="project" value="InterPro"/>
</dbReference>
<comment type="caution">
    <text evidence="5">The sequence shown here is derived from an EMBL/GenBank/DDBJ whole genome shotgun (WGS) entry which is preliminary data.</text>
</comment>
<dbReference type="AlphaFoldDB" id="A0A7W5HN30"/>
<dbReference type="InterPro" id="IPR005143">
    <property type="entry name" value="TF_LuxR_autoind-bd_dom"/>
</dbReference>
<dbReference type="Gene3D" id="3.30.450.80">
    <property type="entry name" value="Transcription factor LuxR-like, autoinducer-binding domain"/>
    <property type="match status" value="1"/>
</dbReference>
<gene>
    <name evidence="5" type="ORF">FHR97_004026</name>
</gene>
<dbReference type="Proteomes" id="UP000518892">
    <property type="component" value="Unassembled WGS sequence"/>
</dbReference>
<dbReference type="PRINTS" id="PR00038">
    <property type="entry name" value="HTHLUXR"/>
</dbReference>
<dbReference type="CDD" id="cd06170">
    <property type="entry name" value="LuxR_C_like"/>
    <property type="match status" value="1"/>
</dbReference>
<reference evidence="5 6" key="1">
    <citation type="submission" date="2020-08" db="EMBL/GenBank/DDBJ databases">
        <title>Genomic Encyclopedia of Type Strains, Phase III (KMG-III): the genomes of soil and plant-associated and newly described type strains.</title>
        <authorList>
            <person name="Whitman W."/>
        </authorList>
    </citation>
    <scope>NUCLEOTIDE SEQUENCE [LARGE SCALE GENOMIC DNA]</scope>
    <source>
        <strain evidence="5 6">CECT 7744</strain>
    </source>
</reference>
<keyword evidence="6" id="KW-1185">Reference proteome</keyword>
<dbReference type="InterPro" id="IPR036693">
    <property type="entry name" value="TF_LuxR_autoind-bd_dom_sf"/>
</dbReference>
<keyword evidence="1" id="KW-0805">Transcription regulation</keyword>
<evidence type="ECO:0000313" key="5">
    <source>
        <dbReference type="EMBL" id="MBB3233143.1"/>
    </source>
</evidence>
<protein>
    <submittedName>
        <fullName evidence="5">DNA-binding CsgD family transcriptional regulator</fullName>
    </submittedName>
</protein>
<dbReference type="InterPro" id="IPR036388">
    <property type="entry name" value="WH-like_DNA-bd_sf"/>
</dbReference>
<dbReference type="PANTHER" id="PTHR44688">
    <property type="entry name" value="DNA-BINDING TRANSCRIPTIONAL ACTIVATOR DEVR_DOSR"/>
    <property type="match status" value="1"/>
</dbReference>
<dbReference type="SUPFAM" id="SSF46894">
    <property type="entry name" value="C-terminal effector domain of the bipartite response regulators"/>
    <property type="match status" value="1"/>
</dbReference>
<evidence type="ECO:0000259" key="4">
    <source>
        <dbReference type="PROSITE" id="PS50043"/>
    </source>
</evidence>
<dbReference type="GO" id="GO:0003677">
    <property type="term" value="F:DNA binding"/>
    <property type="evidence" value="ECO:0007669"/>
    <property type="project" value="UniProtKB-KW"/>
</dbReference>
<name>A0A7W5HN30_9GAMM</name>
<dbReference type="EMBL" id="JACHXR010000025">
    <property type="protein sequence ID" value="MBB3233143.1"/>
    <property type="molecule type" value="Genomic_DNA"/>
</dbReference>
<dbReference type="RefSeq" id="WP_183385551.1">
    <property type="nucleotide sequence ID" value="NZ_JACHXR010000025.1"/>
</dbReference>
<sequence>MRLENPPSFKTLDEARDFLKSLTSRDEVTNFAYLGVSLPGDSANTPLDVTTYSSEWARHYFKKRYHRIDPAIIQGLSGILPFDWNSQPYTTRRLKEFFSIAREFGVSQQGVSFPIRGAHGERALLSVNSSLTSKDWEFFKANHLGDLALFAYMFHLKILEVQGISQIAPSVALSEREKSVIKWAAEGKTAWETAKILGITENTANFYLRNAAVKLSATTKPQAVANAIRIGFLS</sequence>
<dbReference type="SUPFAM" id="SSF75516">
    <property type="entry name" value="Pheromone-binding domain of LuxR-like quorum-sensing transcription factors"/>
    <property type="match status" value="1"/>
</dbReference>
<evidence type="ECO:0000256" key="1">
    <source>
        <dbReference type="ARBA" id="ARBA00023015"/>
    </source>
</evidence>
<feature type="domain" description="HTH luxR-type" evidence="4">
    <location>
        <begin position="166"/>
        <end position="231"/>
    </location>
</feature>
<organism evidence="5 6">
    <name type="scientific">Halomonas stenophila</name>
    <dbReference type="NCBI Taxonomy" id="795312"/>
    <lineage>
        <taxon>Bacteria</taxon>
        <taxon>Pseudomonadati</taxon>
        <taxon>Pseudomonadota</taxon>
        <taxon>Gammaproteobacteria</taxon>
        <taxon>Oceanospirillales</taxon>
        <taxon>Halomonadaceae</taxon>
        <taxon>Halomonas</taxon>
    </lineage>
</organism>
<accession>A0A7W5HN30</accession>
<evidence type="ECO:0000256" key="3">
    <source>
        <dbReference type="ARBA" id="ARBA00023163"/>
    </source>
</evidence>
<dbReference type="InterPro" id="IPR016032">
    <property type="entry name" value="Sig_transdc_resp-reg_C-effctor"/>
</dbReference>
<dbReference type="Pfam" id="PF03472">
    <property type="entry name" value="Autoind_bind"/>
    <property type="match status" value="1"/>
</dbReference>
<dbReference type="InterPro" id="IPR000792">
    <property type="entry name" value="Tscrpt_reg_LuxR_C"/>
</dbReference>
<keyword evidence="3" id="KW-0804">Transcription</keyword>
<dbReference type="Pfam" id="PF00196">
    <property type="entry name" value="GerE"/>
    <property type="match status" value="1"/>
</dbReference>
<evidence type="ECO:0000256" key="2">
    <source>
        <dbReference type="ARBA" id="ARBA00023125"/>
    </source>
</evidence>